<gene>
    <name evidence="2" type="ORF">SAMN05216324_11190</name>
</gene>
<name>A0A1K2ITR2_9FLAO</name>
<reference evidence="3" key="1">
    <citation type="submission" date="2016-10" db="EMBL/GenBank/DDBJ databases">
        <authorList>
            <person name="Varghese N."/>
            <person name="Submissions S."/>
        </authorList>
    </citation>
    <scope>NUCLEOTIDE SEQUENCE [LARGE SCALE GENOMIC DNA]</scope>
    <source>
        <strain evidence="3">SUR2</strain>
    </source>
</reference>
<dbReference type="AlphaFoldDB" id="A0A1K2ITR2"/>
<dbReference type="EMBL" id="FPKW01000011">
    <property type="protein sequence ID" value="SFZ95634.1"/>
    <property type="molecule type" value="Genomic_DNA"/>
</dbReference>
<feature type="chain" id="PRO_5012905181" description="Tissue inhibitor of metalloproteinase" evidence="1">
    <location>
        <begin position="20"/>
        <end position="204"/>
    </location>
</feature>
<dbReference type="STRING" id="1612149.SAMN05216324_11190"/>
<protein>
    <recommendedName>
        <fullName evidence="4">Tissue inhibitor of metalloproteinase</fullName>
    </recommendedName>
</protein>
<evidence type="ECO:0000256" key="1">
    <source>
        <dbReference type="SAM" id="SignalP"/>
    </source>
</evidence>
<organism evidence="2 3">
    <name type="scientific">Chryseobacterium limigenitum</name>
    <dbReference type="NCBI Taxonomy" id="1612149"/>
    <lineage>
        <taxon>Bacteria</taxon>
        <taxon>Pseudomonadati</taxon>
        <taxon>Bacteroidota</taxon>
        <taxon>Flavobacteriia</taxon>
        <taxon>Flavobacteriales</taxon>
        <taxon>Weeksellaceae</taxon>
        <taxon>Chryseobacterium group</taxon>
        <taxon>Chryseobacterium</taxon>
    </lineage>
</organism>
<accession>A0A1K2ITR2</accession>
<proteinExistence type="predicted"/>
<feature type="signal peptide" evidence="1">
    <location>
        <begin position="1"/>
        <end position="19"/>
    </location>
</feature>
<dbReference type="Proteomes" id="UP000182034">
    <property type="component" value="Unassembled WGS sequence"/>
</dbReference>
<keyword evidence="1" id="KW-0732">Signal</keyword>
<dbReference type="RefSeq" id="WP_139255484.1">
    <property type="nucleotide sequence ID" value="NZ_FPKW01000011.1"/>
</dbReference>
<evidence type="ECO:0008006" key="4">
    <source>
        <dbReference type="Google" id="ProtNLM"/>
    </source>
</evidence>
<keyword evidence="3" id="KW-1185">Reference proteome</keyword>
<dbReference type="OrthoDB" id="1352116at2"/>
<sequence length="204" mass="23146">MKKNLLAMLLILISNLLFSQDYKKKIAKATCDCVAKVQNENKGEKTKEAQLGLCMISSSMPYAKELKKDYGIDIENITDESSDKAFENLGSTIGLMMTTECSDVFLKIMDDTDENSDATSELLLNGTITKIEKENFVIFHVVGENKNLTKFYWVSNIESNLDLPKEYNLLINKKVSISYYTTEIFDAKINDYRNLNIISSLKTD</sequence>
<evidence type="ECO:0000313" key="2">
    <source>
        <dbReference type="EMBL" id="SFZ95634.1"/>
    </source>
</evidence>
<evidence type="ECO:0000313" key="3">
    <source>
        <dbReference type="Proteomes" id="UP000182034"/>
    </source>
</evidence>